<proteinExistence type="inferred from homology"/>
<feature type="domain" description="C2HC/C3H-type" evidence="9">
    <location>
        <begin position="127"/>
        <end position="156"/>
    </location>
</feature>
<protein>
    <recommendedName>
        <fullName evidence="6">Zinc finger C2HC domain-containing protein 1A</fullName>
    </recommendedName>
</protein>
<dbReference type="Pfam" id="PF13913">
    <property type="entry name" value="zf-C2HC_2"/>
    <property type="match status" value="2"/>
</dbReference>
<dbReference type="InterPro" id="IPR026319">
    <property type="entry name" value="ZC2HC1A/B-like"/>
</dbReference>
<dbReference type="Ensembl" id="ENSHCOT00000021172.1">
    <property type="protein sequence ID" value="ENSHCOP00000013754.1"/>
    <property type="gene ID" value="ENSHCOG00000016957.1"/>
</dbReference>
<evidence type="ECO:0000313" key="10">
    <source>
        <dbReference type="Ensembl" id="ENSHCOP00000013754.1"/>
    </source>
</evidence>
<feature type="domain" description="C2HC/C3H-type" evidence="9">
    <location>
        <begin position="15"/>
        <end position="44"/>
    </location>
</feature>
<keyword evidence="5" id="KW-0862">Zinc</keyword>
<dbReference type="InterPro" id="IPR049899">
    <property type="entry name" value="Znf_C2HC_C3H"/>
</dbReference>
<feature type="compositionally biased region" description="Low complexity" evidence="8">
    <location>
        <begin position="62"/>
        <end position="77"/>
    </location>
</feature>
<feature type="region of interest" description="Disordered" evidence="8">
    <location>
        <begin position="199"/>
        <end position="232"/>
    </location>
</feature>
<evidence type="ECO:0000256" key="7">
    <source>
        <dbReference type="PROSITE-ProRule" id="PRU01371"/>
    </source>
</evidence>
<evidence type="ECO:0000259" key="9">
    <source>
        <dbReference type="PROSITE" id="PS52027"/>
    </source>
</evidence>
<evidence type="ECO:0000256" key="5">
    <source>
        <dbReference type="ARBA" id="ARBA00022833"/>
    </source>
</evidence>
<evidence type="ECO:0000256" key="4">
    <source>
        <dbReference type="ARBA" id="ARBA00022771"/>
    </source>
</evidence>
<dbReference type="GO" id="GO:0008270">
    <property type="term" value="F:zinc ion binding"/>
    <property type="evidence" value="ECO:0007669"/>
    <property type="project" value="UniProtKB-KW"/>
</dbReference>
<evidence type="ECO:0000313" key="11">
    <source>
        <dbReference type="Proteomes" id="UP000264820"/>
    </source>
</evidence>
<feature type="compositionally biased region" description="Polar residues" evidence="8">
    <location>
        <begin position="220"/>
        <end position="232"/>
    </location>
</feature>
<comment type="similarity">
    <text evidence="1">Belongs to the ZC2HC1 family.</text>
</comment>
<name>A0A3Q2Y7R1_HIPCM</name>
<sequence length="326" mass="35361">MMDEFNDGEALPVGDLSQCNTCKRMFFPKVLEKHSKICQKSASKRRKVFDSSRQRAAGTDIPTLKPLKPKSQSSSSSHKAEPPKKPSNWRKKHEDFIAAIQASKASMRAMKEGAPLPPPPPPSYDPDLIQCPYCQRRFNETAAQGHIKFCRDQASRMGNKNKLGDVKKMPARTQYKPPALVKKVNSAVSTIPSAPSRLPAKAGLAQTTGVPSGKAPSAGSLRTNTSGVTSPASGVAMKSRVVGSGYGPVRNAPPGRGPLHKKKQEDTCITRDDVDGCHNVGNGEIKSKFCHSCGTSVKWEVINEEFQLLKTTREGQTAALEGLKRL</sequence>
<accession>A0A3Q2Y7R1</accession>
<reference evidence="10" key="1">
    <citation type="submission" date="2025-08" db="UniProtKB">
        <authorList>
            <consortium name="Ensembl"/>
        </authorList>
    </citation>
    <scope>IDENTIFICATION</scope>
</reference>
<keyword evidence="3" id="KW-0677">Repeat</keyword>
<evidence type="ECO:0000256" key="6">
    <source>
        <dbReference type="ARBA" id="ARBA00041098"/>
    </source>
</evidence>
<evidence type="ECO:0000256" key="8">
    <source>
        <dbReference type="SAM" id="MobiDB-lite"/>
    </source>
</evidence>
<dbReference type="PANTHER" id="PTHR13555">
    <property type="entry name" value="C2H2 ZINC FINGER CGI-62-RELATED"/>
    <property type="match status" value="1"/>
</dbReference>
<keyword evidence="4 7" id="KW-0863">Zinc-finger</keyword>
<dbReference type="STRING" id="109280.ENSHCOP00000013754"/>
<dbReference type="Proteomes" id="UP000264820">
    <property type="component" value="Unplaced"/>
</dbReference>
<evidence type="ECO:0000256" key="1">
    <source>
        <dbReference type="ARBA" id="ARBA00010843"/>
    </source>
</evidence>
<reference evidence="10" key="2">
    <citation type="submission" date="2025-09" db="UniProtKB">
        <authorList>
            <consortium name="Ensembl"/>
        </authorList>
    </citation>
    <scope>IDENTIFICATION</scope>
</reference>
<organism evidence="10 11">
    <name type="scientific">Hippocampus comes</name>
    <name type="common">Tiger tail seahorse</name>
    <dbReference type="NCBI Taxonomy" id="109280"/>
    <lineage>
        <taxon>Eukaryota</taxon>
        <taxon>Metazoa</taxon>
        <taxon>Chordata</taxon>
        <taxon>Craniata</taxon>
        <taxon>Vertebrata</taxon>
        <taxon>Euteleostomi</taxon>
        <taxon>Actinopterygii</taxon>
        <taxon>Neopterygii</taxon>
        <taxon>Teleostei</taxon>
        <taxon>Neoteleostei</taxon>
        <taxon>Acanthomorphata</taxon>
        <taxon>Syngnathiaria</taxon>
        <taxon>Syngnathiformes</taxon>
        <taxon>Syngnathoidei</taxon>
        <taxon>Syngnathidae</taxon>
        <taxon>Hippocampus</taxon>
    </lineage>
</organism>
<dbReference type="GeneTree" id="ENSGT00940000159419"/>
<dbReference type="PANTHER" id="PTHR13555:SF25">
    <property type="entry name" value="ZINC FINGER C2HC DOMAIN-CONTAINING PROTEIN 1A"/>
    <property type="match status" value="1"/>
</dbReference>
<dbReference type="AlphaFoldDB" id="A0A3Q2Y7R1"/>
<evidence type="ECO:0000256" key="2">
    <source>
        <dbReference type="ARBA" id="ARBA00022723"/>
    </source>
</evidence>
<feature type="region of interest" description="Disordered" evidence="8">
    <location>
        <begin position="37"/>
        <end position="92"/>
    </location>
</feature>
<keyword evidence="11" id="KW-1185">Reference proteome</keyword>
<keyword evidence="2" id="KW-0479">Metal-binding</keyword>
<dbReference type="PROSITE" id="PS52027">
    <property type="entry name" value="ZF_C2HC_C3H"/>
    <property type="match status" value="2"/>
</dbReference>
<evidence type="ECO:0000256" key="3">
    <source>
        <dbReference type="ARBA" id="ARBA00022737"/>
    </source>
</evidence>